<proteinExistence type="predicted"/>
<dbReference type="RefSeq" id="WP_080038719.1">
    <property type="nucleotide sequence ID" value="NZ_CP017717.1"/>
</dbReference>
<dbReference type="OrthoDB" id="3544244at2"/>
<organism evidence="1 2">
    <name type="scientific">[Actinomadura] parvosata subsp. kistnae</name>
    <dbReference type="NCBI Taxonomy" id="1909395"/>
    <lineage>
        <taxon>Bacteria</taxon>
        <taxon>Bacillati</taxon>
        <taxon>Actinomycetota</taxon>
        <taxon>Actinomycetes</taxon>
        <taxon>Streptosporangiales</taxon>
        <taxon>Streptosporangiaceae</taxon>
        <taxon>Nonomuraea</taxon>
    </lineage>
</organism>
<reference evidence="2" key="1">
    <citation type="journal article" date="2017" name="Med. Chem. Commun.">
        <title>Nonomuraea sp. ATCC 55076 harbours the largest actinomycete chromosome to date and the kistamicin biosynthetic gene cluster.</title>
        <authorList>
            <person name="Nazari B."/>
            <person name="Forneris C.C."/>
            <person name="Gibson M.I."/>
            <person name="Moon K."/>
            <person name="Schramma K.R."/>
            <person name="Seyedsayamdost M.R."/>
        </authorList>
    </citation>
    <scope>NUCLEOTIDE SEQUENCE [LARGE SCALE GENOMIC DNA]</scope>
    <source>
        <strain evidence="2">ATCC 55076</strain>
    </source>
</reference>
<dbReference type="AlphaFoldDB" id="A0A1U9ZX89"/>
<keyword evidence="2" id="KW-1185">Reference proteome</keyword>
<sequence>MAKTTSFSLSETALDLIATAAEREGLSKSAWMEKAAVYYALVKGAPADHSSDEVLAEALADEQEAAAADDEFHGRGAA</sequence>
<dbReference type="EMBL" id="CP017717">
    <property type="protein sequence ID" value="AQZ62564.1"/>
    <property type="molecule type" value="Genomic_DNA"/>
</dbReference>
<evidence type="ECO:0000313" key="1">
    <source>
        <dbReference type="EMBL" id="AQZ62564.1"/>
    </source>
</evidence>
<accession>A0A1U9ZX89</accession>
<dbReference type="Proteomes" id="UP000190797">
    <property type="component" value="Chromosome"/>
</dbReference>
<name>A0A1U9ZX89_9ACTN</name>
<gene>
    <name evidence="1" type="ORF">BKM31_14840</name>
</gene>
<dbReference type="KEGG" id="noa:BKM31_14840"/>
<evidence type="ECO:0000313" key="2">
    <source>
        <dbReference type="Proteomes" id="UP000190797"/>
    </source>
</evidence>
<protein>
    <submittedName>
        <fullName evidence="1">Uncharacterized protein</fullName>
    </submittedName>
</protein>